<keyword evidence="4" id="KW-1185">Reference proteome</keyword>
<feature type="compositionally biased region" description="Polar residues" evidence="1">
    <location>
        <begin position="138"/>
        <end position="164"/>
    </location>
</feature>
<dbReference type="InterPro" id="IPR036305">
    <property type="entry name" value="RGS_sf"/>
</dbReference>
<evidence type="ECO:0000256" key="1">
    <source>
        <dbReference type="SAM" id="MobiDB-lite"/>
    </source>
</evidence>
<dbReference type="SUPFAM" id="SSF48097">
    <property type="entry name" value="Regulator of G-protein signaling, RGS"/>
    <property type="match status" value="4"/>
</dbReference>
<dbReference type="GO" id="GO:0009966">
    <property type="term" value="P:regulation of signal transduction"/>
    <property type="evidence" value="ECO:0007669"/>
    <property type="project" value="InterPro"/>
</dbReference>
<dbReference type="PROSITE" id="PS50132">
    <property type="entry name" value="RGS"/>
    <property type="match status" value="2"/>
</dbReference>
<feature type="compositionally biased region" description="Basic and acidic residues" evidence="1">
    <location>
        <begin position="241"/>
        <end position="255"/>
    </location>
</feature>
<accession>A0A6J8ETT9</accession>
<sequence>MKRDDLSATTDCNSVFRMKALEITGENLEDLLAYDDLFLDYFNAFLSLPVFPQRLTYNRLTGAFEESDINERSIHSSSTRGNNSDGLPYGPTDEERERLLEWARTDRLPLFLSTQLFREFKLCKLLLRPLDDRYSASRGSSQQIRGYSRQSESYVSSLSNSADNSAHDEIDDDDFGFGEGQYRYSALFPYQRPGSRAYSVPNRIYLGSETTDRGSTNTETQHSQEKAIIKSATHRKKKLKDGKPNSEAKEGKASVKFENPGDDVKKLQLKQKKYTSEAEEAFLRHARVLSAPVNYEDYMRHPLFGDFDFLFGEEEPDPNGQVYVTFEDERGSEEQTETDVKNLEGRTRMSLQQLKEQILGTHEGMEGFKEFLSNTAGYALLNFWLDCEYYKDAMENFEDESSNDIRNRLFRDIQDRYKMNLTIDAKNSIAKAASNANLSHTVFIRTQYDVLRRLRAYWVPRYLIHVERELSLSPYANRLEIPKQSAKTFTPFFPSISLVSSMPVLPDDVLTFSKTKNWEHLSQGGRRLDSRISSAKFKIGQAPPPTSQRRVLAQLRFGLDRFQIALATDKLAGGPFQHFLTMQDNKLLLSMLLFWQSVTEYGAAEERSADRLLRMCHAWTIYNNHIAPNSYHYIGFSPSEQDEIHKQLLNATDFIEASVFNSAKQYAMSRLQQAWIRYLKEDLKGFLDAHVLARGLSPPPSADVIEITVLNDQLVISRPDPWVRSRKDSPSVSNILSRVPTTESQRAKRLKDAFQDDIDSERRAELRMLARLRRKDMERERRKAIRNAYRRVREAKKKKGSAEKEEGEEELDGDTENKSPKPPPPFSEMVDNRSIMKAFKKHLQEADDKERFFMIQLFHDVEKYLSYGGSKSVAKKKDAQATLIYKTYADSHGKKKITFNEKLQSKFSERPKTPTLKEMQHYILPKIDEVFKPYIQDKAAENGMEPREFLNLSQAELSLRLDTNLAVPNWKKGRKGKTEETEESPDKDKSPEVPPDKPPDGKAPKDWKFVQRMRVPQDKPCMTVDMYTHGELQKMGGRKVRFAKEAQVKTEESEDDIWGEDESPVPRRPQKVESHSQMTVRRVVRKSKTGRGHPTKEDKDEFNKGLKQAAAGNMTLQMLYFYKYLLKHGEDDGKDKDKDFFFYIESLKFKECSQPYADEELLRRKVQSILDCFLESAITPTLQIDISSACHEKTLKAAQKYLAGKEVVASIFDEAMVQVYPDLLGYWAGFKKTFTPPEDPNKRPITKYQKLLKSRLEKIDGFQLPSQVFPLPAIPEGAIQAYSFSLADGVKWRKESVFMGSMELSNSEAGSLMGSPTGDHSEVNTAVSMRRPSIVGTRESSRSKKQKTNTRLQLPGIQPTTAGESIASSGL</sequence>
<dbReference type="Gene3D" id="1.10.167.10">
    <property type="entry name" value="Regulator of G-protein Signalling 4, domain 2"/>
    <property type="match status" value="4"/>
</dbReference>
<evidence type="ECO:0000259" key="2">
    <source>
        <dbReference type="PROSITE" id="PS50132"/>
    </source>
</evidence>
<feature type="compositionally biased region" description="Polar residues" evidence="1">
    <location>
        <begin position="75"/>
        <end position="85"/>
    </location>
</feature>
<feature type="region of interest" description="Disordered" evidence="1">
    <location>
        <begin position="1045"/>
        <end position="1103"/>
    </location>
</feature>
<feature type="domain" description="RGS" evidence="2">
    <location>
        <begin position="356"/>
        <end position="463"/>
    </location>
</feature>
<feature type="region of interest" description="Disordered" evidence="1">
    <location>
        <begin position="1308"/>
        <end position="1371"/>
    </location>
</feature>
<dbReference type="PANTHER" id="PTHR46583">
    <property type="entry name" value="REGULATOR OF G-PROTEIN SIGNALING 22"/>
    <property type="match status" value="1"/>
</dbReference>
<name>A0A6J8ETT9_MYTCO</name>
<feature type="region of interest" description="Disordered" evidence="1">
    <location>
        <begin position="208"/>
        <end position="259"/>
    </location>
</feature>
<feature type="compositionally biased region" description="Acidic residues" evidence="1">
    <location>
        <begin position="805"/>
        <end position="814"/>
    </location>
</feature>
<dbReference type="EMBL" id="CACVKT020009959">
    <property type="protein sequence ID" value="CAC5424049.1"/>
    <property type="molecule type" value="Genomic_DNA"/>
</dbReference>
<dbReference type="GO" id="GO:0005737">
    <property type="term" value="C:cytoplasm"/>
    <property type="evidence" value="ECO:0007669"/>
    <property type="project" value="TreeGrafter"/>
</dbReference>
<feature type="compositionally biased region" description="Polar residues" evidence="1">
    <location>
        <begin position="1358"/>
        <end position="1371"/>
    </location>
</feature>
<evidence type="ECO:0000313" key="3">
    <source>
        <dbReference type="EMBL" id="CAC5424049.1"/>
    </source>
</evidence>
<dbReference type="InterPro" id="IPR044926">
    <property type="entry name" value="RGS_subdomain_2"/>
</dbReference>
<feature type="compositionally biased region" description="Basic residues" evidence="1">
    <location>
        <begin position="1082"/>
        <end position="1093"/>
    </location>
</feature>
<dbReference type="PANTHER" id="PTHR46583:SF2">
    <property type="entry name" value="RGS DOMAIN-CONTAINING PROTEIN"/>
    <property type="match status" value="1"/>
</dbReference>
<feature type="compositionally biased region" description="Basic and acidic residues" evidence="1">
    <location>
        <begin position="1094"/>
        <end position="1103"/>
    </location>
</feature>
<gene>
    <name evidence="3" type="ORF">MCOR_56000</name>
</gene>
<feature type="compositionally biased region" description="Acidic residues" evidence="1">
    <location>
        <begin position="1052"/>
        <end position="1063"/>
    </location>
</feature>
<feature type="region of interest" description="Disordered" evidence="1">
    <location>
        <begin position="970"/>
        <end position="1008"/>
    </location>
</feature>
<proteinExistence type="predicted"/>
<feature type="region of interest" description="Disordered" evidence="1">
    <location>
        <begin position="138"/>
        <end position="169"/>
    </location>
</feature>
<dbReference type="GO" id="GO:0005634">
    <property type="term" value="C:nucleus"/>
    <property type="evidence" value="ECO:0007669"/>
    <property type="project" value="TreeGrafter"/>
</dbReference>
<dbReference type="GO" id="GO:0001965">
    <property type="term" value="F:G-protein alpha-subunit binding"/>
    <property type="evidence" value="ECO:0007669"/>
    <property type="project" value="InterPro"/>
</dbReference>
<feature type="domain" description="RGS" evidence="2">
    <location>
        <begin position="576"/>
        <end position="672"/>
    </location>
</feature>
<reference evidence="3 4" key="1">
    <citation type="submission" date="2020-06" db="EMBL/GenBank/DDBJ databases">
        <authorList>
            <person name="Li R."/>
            <person name="Bekaert M."/>
        </authorList>
    </citation>
    <scope>NUCLEOTIDE SEQUENCE [LARGE SCALE GENOMIC DNA]</scope>
    <source>
        <strain evidence="4">wild</strain>
    </source>
</reference>
<dbReference type="Pfam" id="PF00615">
    <property type="entry name" value="RGS"/>
    <property type="match status" value="1"/>
</dbReference>
<dbReference type="InterPro" id="IPR016137">
    <property type="entry name" value="RGS"/>
</dbReference>
<protein>
    <recommendedName>
        <fullName evidence="2">RGS domain-containing protein</fullName>
    </recommendedName>
</protein>
<dbReference type="InterPro" id="IPR042651">
    <property type="entry name" value="Rgs22"/>
</dbReference>
<feature type="region of interest" description="Disordered" evidence="1">
    <location>
        <begin position="792"/>
        <end position="830"/>
    </location>
</feature>
<dbReference type="OrthoDB" id="10013157at2759"/>
<dbReference type="Proteomes" id="UP000507470">
    <property type="component" value="Unassembled WGS sequence"/>
</dbReference>
<feature type="region of interest" description="Disordered" evidence="1">
    <location>
        <begin position="71"/>
        <end position="92"/>
    </location>
</feature>
<organism evidence="3 4">
    <name type="scientific">Mytilus coruscus</name>
    <name type="common">Sea mussel</name>
    <dbReference type="NCBI Taxonomy" id="42192"/>
    <lineage>
        <taxon>Eukaryota</taxon>
        <taxon>Metazoa</taxon>
        <taxon>Spiralia</taxon>
        <taxon>Lophotrochozoa</taxon>
        <taxon>Mollusca</taxon>
        <taxon>Bivalvia</taxon>
        <taxon>Autobranchia</taxon>
        <taxon>Pteriomorphia</taxon>
        <taxon>Mytilida</taxon>
        <taxon>Mytiloidea</taxon>
        <taxon>Mytilidae</taxon>
        <taxon>Mytilinae</taxon>
        <taxon>Mytilus</taxon>
    </lineage>
</organism>
<evidence type="ECO:0000313" key="4">
    <source>
        <dbReference type="Proteomes" id="UP000507470"/>
    </source>
</evidence>
<feature type="compositionally biased region" description="Basic and acidic residues" evidence="1">
    <location>
        <begin position="976"/>
        <end position="1008"/>
    </location>
</feature>